<evidence type="ECO:0000313" key="6">
    <source>
        <dbReference type="Proteomes" id="UP000648239"/>
    </source>
</evidence>
<proteinExistence type="predicted"/>
<dbReference type="InterPro" id="IPR013785">
    <property type="entry name" value="Aldolase_TIM"/>
</dbReference>
<dbReference type="InterPro" id="IPR045865">
    <property type="entry name" value="ACT-like_dom_sf"/>
</dbReference>
<organism evidence="5 6">
    <name type="scientific">Candidatus Polarisedimenticola svalbardensis</name>
    <dbReference type="NCBI Taxonomy" id="2886004"/>
    <lineage>
        <taxon>Bacteria</taxon>
        <taxon>Pseudomonadati</taxon>
        <taxon>Acidobacteriota</taxon>
        <taxon>Candidatus Polarisedimenticolia</taxon>
        <taxon>Candidatus Polarisedimenticolales</taxon>
        <taxon>Candidatus Polarisedimenticolaceae</taxon>
        <taxon>Candidatus Polarisedimenticola</taxon>
    </lineage>
</organism>
<dbReference type="PROSITE" id="PS00858">
    <property type="entry name" value="PREPHENATE_DEHYDR_2"/>
    <property type="match status" value="1"/>
</dbReference>
<evidence type="ECO:0000256" key="2">
    <source>
        <dbReference type="RuleBase" id="RU361254"/>
    </source>
</evidence>
<evidence type="ECO:0000259" key="3">
    <source>
        <dbReference type="PROSITE" id="PS51171"/>
    </source>
</evidence>
<feature type="non-terminal residue" evidence="5">
    <location>
        <position position="1"/>
    </location>
</feature>
<dbReference type="NCBIfam" id="NF009239">
    <property type="entry name" value="PRK12595.1"/>
    <property type="match status" value="1"/>
</dbReference>
<gene>
    <name evidence="5" type="primary">aroF</name>
    <name evidence="2" type="synonym">pheA</name>
    <name evidence="5" type="ORF">IFK94_16140</name>
</gene>
<dbReference type="InterPro" id="IPR006218">
    <property type="entry name" value="DAHP1/KDSA"/>
</dbReference>
<dbReference type="EMBL" id="JACXWD010000145">
    <property type="protein sequence ID" value="MBD3869652.1"/>
    <property type="molecule type" value="Genomic_DNA"/>
</dbReference>
<evidence type="ECO:0000259" key="4">
    <source>
        <dbReference type="PROSITE" id="PS51671"/>
    </source>
</evidence>
<dbReference type="GO" id="GO:0016832">
    <property type="term" value="F:aldehyde-lyase activity"/>
    <property type="evidence" value="ECO:0007669"/>
    <property type="project" value="InterPro"/>
</dbReference>
<dbReference type="CDD" id="cd04905">
    <property type="entry name" value="ACT_CM-PDT"/>
    <property type="match status" value="1"/>
</dbReference>
<dbReference type="PROSITE" id="PS51171">
    <property type="entry name" value="PREPHENATE_DEHYDR_3"/>
    <property type="match status" value="1"/>
</dbReference>
<dbReference type="PROSITE" id="PS51671">
    <property type="entry name" value="ACT"/>
    <property type="match status" value="1"/>
</dbReference>
<dbReference type="InterPro" id="IPR052899">
    <property type="entry name" value="Class-I_DAHP_synthase"/>
</dbReference>
<evidence type="ECO:0000313" key="5">
    <source>
        <dbReference type="EMBL" id="MBD3869652.1"/>
    </source>
</evidence>
<dbReference type="InterPro" id="IPR006268">
    <property type="entry name" value="DAHP_syn_2"/>
</dbReference>
<dbReference type="PANTHER" id="PTHR43018:SF2">
    <property type="entry name" value="PHOSPHO-2-DEHYDRO-3-DEOXYHEPTONATE ALDOLASE"/>
    <property type="match status" value="1"/>
</dbReference>
<dbReference type="GO" id="GO:0004664">
    <property type="term" value="F:prephenate dehydratase activity"/>
    <property type="evidence" value="ECO:0007669"/>
    <property type="project" value="UniProtKB-UniRule"/>
</dbReference>
<dbReference type="Pfam" id="PF01842">
    <property type="entry name" value="ACT"/>
    <property type="match status" value="1"/>
</dbReference>
<dbReference type="SUPFAM" id="SSF55021">
    <property type="entry name" value="ACT-like"/>
    <property type="match status" value="1"/>
</dbReference>
<dbReference type="Pfam" id="PF00800">
    <property type="entry name" value="PDT"/>
    <property type="match status" value="1"/>
</dbReference>
<dbReference type="Gene3D" id="3.20.20.70">
    <property type="entry name" value="Aldolase class I"/>
    <property type="match status" value="1"/>
</dbReference>
<feature type="domain" description="ACT" evidence="4">
    <location>
        <begin position="78"/>
        <end position="155"/>
    </location>
</feature>
<dbReference type="InterPro" id="IPR018528">
    <property type="entry name" value="Preph_deHydtase_CS"/>
</dbReference>
<accession>A0A8J6XVU9</accession>
<comment type="caution">
    <text evidence="5">The sequence shown here is derived from an EMBL/GenBank/DDBJ whole genome shotgun (WGS) entry which is preliminary data.</text>
</comment>
<evidence type="ECO:0000256" key="1">
    <source>
        <dbReference type="ARBA" id="ARBA00022679"/>
    </source>
</evidence>
<dbReference type="GO" id="GO:0009094">
    <property type="term" value="P:L-phenylalanine biosynthetic process"/>
    <property type="evidence" value="ECO:0007669"/>
    <property type="project" value="UniProtKB-UniPathway"/>
</dbReference>
<dbReference type="UniPathway" id="UPA00121">
    <property type="reaction ID" value="UER00345"/>
</dbReference>
<keyword evidence="1 5" id="KW-0808">Transferase</keyword>
<dbReference type="Proteomes" id="UP000648239">
    <property type="component" value="Unassembled WGS sequence"/>
</dbReference>
<sequence>RMIDCARESRSDTATAAESVATDDDPSIGAICSADAAHRLGLIVLARGIADQPHNLTRFVLVGLEPEPVDPRQPAKISLILTVNHRRGSLARCLEAFSRRNINLSKLESRPKVDSPWEYLFYIDIEGNQADPVVREALDEILGYTNTINILGCYPRRSPGDEDPERVEPLPEILDEVPAPRTEPAPRVVLVDPKLRHCGLRPDSEPSIVRIGDVPVGDGNFMMIAGPCAVESRAQIMAAAEMVKSCGVQVMRGGAFKPRSSPYSFQGMGFEGLDLLKYAGDAFELPVITEVLRPEDVGRIAQHADALQVGARNMQNFELLKVIGKVDCPVLLKRGLSATIEDLLAAAEYIMAGGNRRVILCERGIRTFETATRSTLDISAVPVLKERTHLPVIVDPSHAAGRRELVIPLALAAVAAGADGLIVECHPDPASALCDKDQALTRDDMGTLMAQVGRIRI</sequence>
<keyword evidence="2" id="KW-0028">Amino-acid biosynthesis</keyword>
<name>A0A8J6XVU9_9BACT</name>
<comment type="catalytic activity">
    <reaction evidence="2">
        <text>prephenate + H(+) = 3-phenylpyruvate + CO2 + H2O</text>
        <dbReference type="Rhea" id="RHEA:21648"/>
        <dbReference type="ChEBI" id="CHEBI:15377"/>
        <dbReference type="ChEBI" id="CHEBI:15378"/>
        <dbReference type="ChEBI" id="CHEBI:16526"/>
        <dbReference type="ChEBI" id="CHEBI:18005"/>
        <dbReference type="ChEBI" id="CHEBI:29934"/>
        <dbReference type="EC" id="4.2.1.51"/>
    </reaction>
</comment>
<dbReference type="PANTHER" id="PTHR43018">
    <property type="entry name" value="PHOSPHO-2-DEHYDRO-3-DEOXYHEPTONATE ALDOLASE"/>
    <property type="match status" value="1"/>
</dbReference>
<feature type="domain" description="Prephenate dehydratase" evidence="3">
    <location>
        <begin position="1"/>
        <end position="64"/>
    </location>
</feature>
<dbReference type="NCBIfam" id="TIGR01361">
    <property type="entry name" value="DAHP_synth_Bsub"/>
    <property type="match status" value="1"/>
</dbReference>
<dbReference type="SUPFAM" id="SSF53850">
    <property type="entry name" value="Periplasmic binding protein-like II"/>
    <property type="match status" value="1"/>
</dbReference>
<dbReference type="EC" id="4.2.1.51" evidence="2"/>
<comment type="pathway">
    <text evidence="2">Amino-acid biosynthesis; L-phenylalanine biosynthesis; phenylpyruvate from prephenate: step 1/1.</text>
</comment>
<dbReference type="Gene3D" id="3.40.190.10">
    <property type="entry name" value="Periplasmic binding protein-like II"/>
    <property type="match status" value="1"/>
</dbReference>
<dbReference type="Pfam" id="PF00793">
    <property type="entry name" value="DAHP_synth_1"/>
    <property type="match status" value="1"/>
</dbReference>
<dbReference type="NCBIfam" id="NF006421">
    <property type="entry name" value="PRK08673.1"/>
    <property type="match status" value="1"/>
</dbReference>
<keyword evidence="2" id="KW-0456">Lyase</keyword>
<reference evidence="5 6" key="1">
    <citation type="submission" date="2020-08" db="EMBL/GenBank/DDBJ databases">
        <title>Acidobacteriota in marine sediments use diverse sulfur dissimilation pathways.</title>
        <authorList>
            <person name="Wasmund K."/>
        </authorList>
    </citation>
    <scope>NUCLEOTIDE SEQUENCE [LARGE SCALE GENOMIC DNA]</scope>
    <source>
        <strain evidence="5">MAG AM4</strain>
    </source>
</reference>
<dbReference type="InterPro" id="IPR002912">
    <property type="entry name" value="ACT_dom"/>
</dbReference>
<protein>
    <recommendedName>
        <fullName evidence="2">Prephenate dehydratase</fullName>
        <shortName evidence="2">PDT</shortName>
        <ecNumber evidence="2">4.2.1.51</ecNumber>
    </recommendedName>
</protein>
<dbReference type="GO" id="GO:0016740">
    <property type="term" value="F:transferase activity"/>
    <property type="evidence" value="ECO:0007669"/>
    <property type="project" value="UniProtKB-KW"/>
</dbReference>
<keyword evidence="2" id="KW-0584">Phenylalanine biosynthesis</keyword>
<keyword evidence="2" id="KW-0057">Aromatic amino acid biosynthesis</keyword>
<dbReference type="SUPFAM" id="SSF51569">
    <property type="entry name" value="Aldolase"/>
    <property type="match status" value="1"/>
</dbReference>
<dbReference type="InterPro" id="IPR001086">
    <property type="entry name" value="Preph_deHydtase"/>
</dbReference>
<dbReference type="Gene3D" id="3.30.70.260">
    <property type="match status" value="1"/>
</dbReference>
<dbReference type="AlphaFoldDB" id="A0A8J6XVU9"/>